<dbReference type="RefSeq" id="WP_035992562.1">
    <property type="nucleotide sequence ID" value="NZ_CP012748.1"/>
</dbReference>
<geneLocation type="plasmid" evidence="4"/>
<dbReference type="Gene3D" id="3.10.450.160">
    <property type="entry name" value="inner membrane protein cigr"/>
    <property type="match status" value="1"/>
</dbReference>
<reference evidence="3 4" key="1">
    <citation type="journal article" date="2014" name="Genome Announc.">
        <title>Draft Genome Sequence of the Haloacid-Degrading Burkholderia caribensis Strain MBA4.</title>
        <authorList>
            <person name="Pan Y."/>
            <person name="Kong K.F."/>
            <person name="Tsang J.S."/>
        </authorList>
    </citation>
    <scope>NUCLEOTIDE SEQUENCE [LARGE SCALE GENOMIC DNA]</scope>
    <source>
        <strain evidence="3 4">MBA4</strain>
        <plasmid evidence="4">Plasmid</plasmid>
    </source>
</reference>
<dbReference type="InterPro" id="IPR024572">
    <property type="entry name" value="RcnB"/>
</dbReference>
<dbReference type="Proteomes" id="UP000019146">
    <property type="component" value="Plasmid unnamed"/>
</dbReference>
<dbReference type="GeneID" id="69974671"/>
<dbReference type="AlphaFoldDB" id="A0A0P0RQQ1"/>
<gene>
    <name evidence="3" type="ORF">K788_0001893</name>
</gene>
<evidence type="ECO:0000313" key="3">
    <source>
        <dbReference type="EMBL" id="ALL71292.1"/>
    </source>
</evidence>
<feature type="region of interest" description="Disordered" evidence="1">
    <location>
        <begin position="26"/>
        <end position="87"/>
    </location>
</feature>
<accession>A0A0P0RQQ1</accession>
<organism evidence="3 4">
    <name type="scientific">Paraburkholderia caribensis MBA4</name>
    <dbReference type="NCBI Taxonomy" id="1323664"/>
    <lineage>
        <taxon>Bacteria</taxon>
        <taxon>Pseudomonadati</taxon>
        <taxon>Pseudomonadota</taxon>
        <taxon>Betaproteobacteria</taxon>
        <taxon>Burkholderiales</taxon>
        <taxon>Burkholderiaceae</taxon>
        <taxon>Paraburkholderia</taxon>
    </lineage>
</organism>
<feature type="compositionally biased region" description="Basic and acidic residues" evidence="1">
    <location>
        <begin position="72"/>
        <end position="87"/>
    </location>
</feature>
<dbReference type="KEGG" id="bcai:K788_0001893"/>
<dbReference type="EMBL" id="CP012748">
    <property type="protein sequence ID" value="ALL71292.1"/>
    <property type="molecule type" value="Genomic_DNA"/>
</dbReference>
<feature type="chain" id="PRO_5006054575" evidence="2">
    <location>
        <begin position="24"/>
        <end position="136"/>
    </location>
</feature>
<keyword evidence="3" id="KW-0472">Membrane</keyword>
<keyword evidence="3" id="KW-0614">Plasmid</keyword>
<protein>
    <submittedName>
        <fullName evidence="3">Putative transmembrane protein</fullName>
    </submittedName>
</protein>
<dbReference type="Pfam" id="PF11776">
    <property type="entry name" value="RcnB"/>
    <property type="match status" value="1"/>
</dbReference>
<name>A0A0P0RQQ1_9BURK</name>
<keyword evidence="3" id="KW-0812">Transmembrane</keyword>
<sequence>MKKAVSVLLLAASCAVAQTQAFAQYAPGDDGGPGRHPAADERGGPDGGPGGPGGPQHAGGPVRAEASHGPVPHRDWHRGDRLPPDYRRSQYVVDDWRGYDLQPPPSGYQWVQVNGDFVLAAIATGVISSILLAPHR</sequence>
<evidence type="ECO:0000256" key="1">
    <source>
        <dbReference type="SAM" id="MobiDB-lite"/>
    </source>
</evidence>
<evidence type="ECO:0000256" key="2">
    <source>
        <dbReference type="SAM" id="SignalP"/>
    </source>
</evidence>
<feature type="compositionally biased region" description="Gly residues" evidence="1">
    <location>
        <begin position="45"/>
        <end position="57"/>
    </location>
</feature>
<keyword evidence="2" id="KW-0732">Signal</keyword>
<proteinExistence type="predicted"/>
<evidence type="ECO:0000313" key="4">
    <source>
        <dbReference type="Proteomes" id="UP000019146"/>
    </source>
</evidence>
<feature type="signal peptide" evidence="2">
    <location>
        <begin position="1"/>
        <end position="23"/>
    </location>
</feature>